<dbReference type="GeneID" id="29113532"/>
<dbReference type="KEGG" id="aalt:CC77DRAFT_1056789"/>
<evidence type="ECO:0000313" key="3">
    <source>
        <dbReference type="Proteomes" id="UP000077248"/>
    </source>
</evidence>
<dbReference type="RefSeq" id="XP_018390387.1">
    <property type="nucleotide sequence ID" value="XM_018527938.1"/>
</dbReference>
<accession>A0A177DZR5</accession>
<dbReference type="VEuPathDB" id="FungiDB:CC77DRAFT_1056789"/>
<feature type="compositionally biased region" description="Basic and acidic residues" evidence="1">
    <location>
        <begin position="140"/>
        <end position="174"/>
    </location>
</feature>
<name>A0A177DZR5_ALTAL</name>
<feature type="region of interest" description="Disordered" evidence="1">
    <location>
        <begin position="131"/>
        <end position="174"/>
    </location>
</feature>
<dbReference type="Proteomes" id="UP000077248">
    <property type="component" value="Unassembled WGS sequence"/>
</dbReference>
<keyword evidence="3" id="KW-1185">Reference proteome</keyword>
<gene>
    <name evidence="2" type="ORF">CC77DRAFT_1056789</name>
</gene>
<proteinExistence type="predicted"/>
<reference evidence="2 3" key="1">
    <citation type="submission" date="2016-05" db="EMBL/GenBank/DDBJ databases">
        <title>Comparative analysis of secretome profiles of manganese(II)-oxidizing ascomycete fungi.</title>
        <authorList>
            <consortium name="DOE Joint Genome Institute"/>
            <person name="Zeiner C.A."/>
            <person name="Purvine S.O."/>
            <person name="Zink E.M."/>
            <person name="Wu S."/>
            <person name="Pasa-Tolic L."/>
            <person name="Chaput D.L."/>
            <person name="Haridas S."/>
            <person name="Grigoriev I.V."/>
            <person name="Santelli C.M."/>
            <person name="Hansel C.M."/>
        </authorList>
    </citation>
    <scope>NUCLEOTIDE SEQUENCE [LARGE SCALE GENOMIC DNA]</scope>
    <source>
        <strain evidence="2 3">SRC1lrK2f</strain>
    </source>
</reference>
<organism evidence="2 3">
    <name type="scientific">Alternaria alternata</name>
    <name type="common">Alternaria rot fungus</name>
    <name type="synonym">Torula alternata</name>
    <dbReference type="NCBI Taxonomy" id="5599"/>
    <lineage>
        <taxon>Eukaryota</taxon>
        <taxon>Fungi</taxon>
        <taxon>Dikarya</taxon>
        <taxon>Ascomycota</taxon>
        <taxon>Pezizomycotina</taxon>
        <taxon>Dothideomycetes</taxon>
        <taxon>Pleosporomycetidae</taxon>
        <taxon>Pleosporales</taxon>
        <taxon>Pleosporineae</taxon>
        <taxon>Pleosporaceae</taxon>
        <taxon>Alternaria</taxon>
        <taxon>Alternaria sect. Alternaria</taxon>
        <taxon>Alternaria alternata complex</taxon>
    </lineage>
</organism>
<evidence type="ECO:0000313" key="2">
    <source>
        <dbReference type="EMBL" id="OAG24966.1"/>
    </source>
</evidence>
<dbReference type="AlphaFoldDB" id="A0A177DZR5"/>
<dbReference type="EMBL" id="KV441470">
    <property type="protein sequence ID" value="OAG24966.1"/>
    <property type="molecule type" value="Genomic_DNA"/>
</dbReference>
<evidence type="ECO:0000256" key="1">
    <source>
        <dbReference type="SAM" id="MobiDB-lite"/>
    </source>
</evidence>
<protein>
    <submittedName>
        <fullName evidence="2">Uncharacterized protein</fullName>
    </submittedName>
</protein>
<sequence length="174" mass="19165">MHSIISFAIYSTLNTALFSHGITGTIDSRTGTTDYKNVNALCLADLYLITVITSTLIIQISRQTTICINTVAMADTSSSYTSNFSIARRIPTTTFDSILPSDKMSTWHEEDAKAKSKRSSAELAAKAKTTVRSTLKSASHKADQIKKVVDKAKAKRDTDKQIRKAEKENQQATR</sequence>